<evidence type="ECO:0000256" key="2">
    <source>
        <dbReference type="ARBA" id="ARBA00022598"/>
    </source>
</evidence>
<sequence length="573" mass="65118">MREEITKALQKATGEKNIQIEFPDNEAHGDFSTNIALVLAKKKAKNPREYAEEIVSKLNKVPNLAEIVEKIEVAGSGFINFWLSKESLSDNLKEILSKKENYGKSDSLKGKSYLVEHTSPNTIKTLHVGHVRNNTLGMGVHNLLEALEADVKLDVINNDRGIHVMKAVWAYMKYGEGKSPESEGVKPDHFVDKFYVMGAKMADDEEKIKDEMQELLRKWESGDKEVRDVWKKLRDWTLAGFKETYKRLGSYHDHQWFESDFYEHGKEMVEQGLKKGIFKKLPDGAVLSNLSKYDLSDTIVLRADGTSMYHTQDLYLTKLKREKFPSDLYMWDIGPEQELYLKQLFAMCEQLGIGKKENYFHMAYGFVYLKGGGKMSSRAGNVVSADTLLDEMVGKAKKIIEKSETGRNFTGDEKEKVAEAVGVGAIKYGFSKVGRLTDIYFDINESLSLEGNSGPYLQYTVARTNSVLAKTQKLKNSKTQRHLAIQQFNHEEELVLRALPRFADVIVDAAKSYSPNLLANYLFDLAQKYNNFYNTHRIIDSDNLILRLRLTSATGQILKNGLKLLGIQAPERM</sequence>
<keyword evidence="4 8" id="KW-0067">ATP-binding</keyword>
<comment type="caution">
    <text evidence="12">The sequence shown here is derived from an EMBL/GenBank/DDBJ whole genome shotgun (WGS) entry which is preliminary data.</text>
</comment>
<dbReference type="GO" id="GO:0005737">
    <property type="term" value="C:cytoplasm"/>
    <property type="evidence" value="ECO:0007669"/>
    <property type="project" value="UniProtKB-SubCell"/>
</dbReference>
<dbReference type="HAMAP" id="MF_00123">
    <property type="entry name" value="Arg_tRNA_synth"/>
    <property type="match status" value="1"/>
</dbReference>
<dbReference type="Pfam" id="PF05746">
    <property type="entry name" value="DALR_1"/>
    <property type="match status" value="1"/>
</dbReference>
<evidence type="ECO:0000256" key="6">
    <source>
        <dbReference type="ARBA" id="ARBA00023146"/>
    </source>
</evidence>
<dbReference type="InterPro" id="IPR014729">
    <property type="entry name" value="Rossmann-like_a/b/a_fold"/>
</dbReference>
<dbReference type="InterPro" id="IPR005148">
    <property type="entry name" value="Arg-tRNA-synth_N"/>
</dbReference>
<dbReference type="SUPFAM" id="SSF55190">
    <property type="entry name" value="Arginyl-tRNA synthetase (ArgRS), N-terminal 'additional' domain"/>
    <property type="match status" value="1"/>
</dbReference>
<dbReference type="Gene3D" id="1.10.730.10">
    <property type="entry name" value="Isoleucyl-tRNA Synthetase, Domain 1"/>
    <property type="match status" value="1"/>
</dbReference>
<dbReference type="AlphaFoldDB" id="A0A1F8CM72"/>
<organism evidence="12 13">
    <name type="scientific">Candidatus Woesebacteria bacterium RIFOXYA1_FULL_40_18</name>
    <dbReference type="NCBI Taxonomy" id="1802532"/>
    <lineage>
        <taxon>Bacteria</taxon>
        <taxon>Candidatus Woeseibacteriota</taxon>
    </lineage>
</organism>
<dbReference type="FunFam" id="1.10.730.10:FF:000006">
    <property type="entry name" value="Arginyl-tRNA synthetase 2, mitochondrial"/>
    <property type="match status" value="1"/>
</dbReference>
<dbReference type="PANTHER" id="PTHR11956:SF5">
    <property type="entry name" value="ARGININE--TRNA LIGASE, CYTOPLASMIC"/>
    <property type="match status" value="1"/>
</dbReference>
<dbReference type="Pfam" id="PF00750">
    <property type="entry name" value="tRNA-synt_1d"/>
    <property type="match status" value="1"/>
</dbReference>
<dbReference type="GO" id="GO:0005524">
    <property type="term" value="F:ATP binding"/>
    <property type="evidence" value="ECO:0007669"/>
    <property type="project" value="UniProtKB-UniRule"/>
</dbReference>
<gene>
    <name evidence="8" type="primary">argS</name>
    <name evidence="12" type="ORF">A2210_00705</name>
</gene>
<dbReference type="NCBIfam" id="TIGR00456">
    <property type="entry name" value="argS"/>
    <property type="match status" value="1"/>
</dbReference>
<dbReference type="PANTHER" id="PTHR11956">
    <property type="entry name" value="ARGINYL-TRNA SYNTHETASE"/>
    <property type="match status" value="1"/>
</dbReference>
<evidence type="ECO:0000256" key="8">
    <source>
        <dbReference type="HAMAP-Rule" id="MF_00123"/>
    </source>
</evidence>
<dbReference type="STRING" id="1802532.A2210_00705"/>
<evidence type="ECO:0000259" key="10">
    <source>
        <dbReference type="SMART" id="SM00836"/>
    </source>
</evidence>
<dbReference type="EMBL" id="MGHS01000005">
    <property type="protein sequence ID" value="OGM77176.1"/>
    <property type="molecule type" value="Genomic_DNA"/>
</dbReference>
<dbReference type="SMART" id="SM00836">
    <property type="entry name" value="DALR_1"/>
    <property type="match status" value="1"/>
</dbReference>
<keyword evidence="5 8" id="KW-0648">Protein biosynthesis</keyword>
<dbReference type="SMART" id="SM01016">
    <property type="entry name" value="Arg_tRNA_synt_N"/>
    <property type="match status" value="1"/>
</dbReference>
<dbReference type="GO" id="GO:0004814">
    <property type="term" value="F:arginine-tRNA ligase activity"/>
    <property type="evidence" value="ECO:0007669"/>
    <property type="project" value="UniProtKB-UniRule"/>
</dbReference>
<proteinExistence type="inferred from homology"/>
<dbReference type="InterPro" id="IPR001278">
    <property type="entry name" value="Arg-tRNA-ligase"/>
</dbReference>
<dbReference type="GO" id="GO:0006420">
    <property type="term" value="P:arginyl-tRNA aminoacylation"/>
    <property type="evidence" value="ECO:0007669"/>
    <property type="project" value="UniProtKB-UniRule"/>
</dbReference>
<keyword evidence="8" id="KW-0963">Cytoplasm</keyword>
<dbReference type="SUPFAM" id="SSF47323">
    <property type="entry name" value="Anticodon-binding domain of a subclass of class I aminoacyl-tRNA synthetases"/>
    <property type="match status" value="1"/>
</dbReference>
<feature type="short sequence motif" description="'HIGH' region" evidence="8">
    <location>
        <begin position="120"/>
        <end position="130"/>
    </location>
</feature>
<feature type="domain" description="Arginyl tRNA synthetase N-terminal" evidence="11">
    <location>
        <begin position="3"/>
        <end position="83"/>
    </location>
</feature>
<dbReference type="EC" id="6.1.1.19" evidence="8"/>
<feature type="domain" description="DALR anticodon binding" evidence="10">
    <location>
        <begin position="457"/>
        <end position="573"/>
    </location>
</feature>
<reference evidence="12 13" key="1">
    <citation type="journal article" date="2016" name="Nat. Commun.">
        <title>Thousands of microbial genomes shed light on interconnected biogeochemical processes in an aquifer system.</title>
        <authorList>
            <person name="Anantharaman K."/>
            <person name="Brown C.T."/>
            <person name="Hug L.A."/>
            <person name="Sharon I."/>
            <person name="Castelle C.J."/>
            <person name="Probst A.J."/>
            <person name="Thomas B.C."/>
            <person name="Singh A."/>
            <person name="Wilkins M.J."/>
            <person name="Karaoz U."/>
            <person name="Brodie E.L."/>
            <person name="Williams K.H."/>
            <person name="Hubbard S.S."/>
            <person name="Banfield J.F."/>
        </authorList>
    </citation>
    <scope>NUCLEOTIDE SEQUENCE [LARGE SCALE GENOMIC DNA]</scope>
</reference>
<comment type="similarity">
    <text evidence="1 8 9">Belongs to the class-I aminoacyl-tRNA synthetase family.</text>
</comment>
<dbReference type="PRINTS" id="PR01038">
    <property type="entry name" value="TRNASYNTHARG"/>
</dbReference>
<evidence type="ECO:0000259" key="11">
    <source>
        <dbReference type="SMART" id="SM01016"/>
    </source>
</evidence>
<dbReference type="SUPFAM" id="SSF52374">
    <property type="entry name" value="Nucleotidylyl transferase"/>
    <property type="match status" value="1"/>
</dbReference>
<dbReference type="Gene3D" id="3.30.1360.70">
    <property type="entry name" value="Arginyl tRNA synthetase N-terminal domain"/>
    <property type="match status" value="1"/>
</dbReference>
<protein>
    <recommendedName>
        <fullName evidence="8">Arginine--tRNA ligase</fullName>
        <ecNumber evidence="8">6.1.1.19</ecNumber>
    </recommendedName>
    <alternativeName>
        <fullName evidence="8">Arginyl-tRNA synthetase</fullName>
        <shortName evidence="8">ArgRS</shortName>
    </alternativeName>
</protein>
<dbReference type="Pfam" id="PF03485">
    <property type="entry name" value="Arg_tRNA_synt_N"/>
    <property type="match status" value="1"/>
</dbReference>
<evidence type="ECO:0000256" key="1">
    <source>
        <dbReference type="ARBA" id="ARBA00005594"/>
    </source>
</evidence>
<evidence type="ECO:0000256" key="7">
    <source>
        <dbReference type="ARBA" id="ARBA00049339"/>
    </source>
</evidence>
<dbReference type="Gene3D" id="3.40.50.620">
    <property type="entry name" value="HUPs"/>
    <property type="match status" value="1"/>
</dbReference>
<evidence type="ECO:0000256" key="4">
    <source>
        <dbReference type="ARBA" id="ARBA00022840"/>
    </source>
</evidence>
<evidence type="ECO:0000313" key="12">
    <source>
        <dbReference type="EMBL" id="OGM77176.1"/>
    </source>
</evidence>
<comment type="subcellular location">
    <subcellularLocation>
        <location evidence="8">Cytoplasm</location>
    </subcellularLocation>
</comment>
<dbReference type="InterPro" id="IPR036695">
    <property type="entry name" value="Arg-tRNA-synth_N_sf"/>
</dbReference>
<dbReference type="InterPro" id="IPR035684">
    <property type="entry name" value="ArgRS_core"/>
</dbReference>
<name>A0A1F8CM72_9BACT</name>
<evidence type="ECO:0000256" key="3">
    <source>
        <dbReference type="ARBA" id="ARBA00022741"/>
    </source>
</evidence>
<dbReference type="Proteomes" id="UP000177855">
    <property type="component" value="Unassembled WGS sequence"/>
</dbReference>
<evidence type="ECO:0000256" key="9">
    <source>
        <dbReference type="RuleBase" id="RU363038"/>
    </source>
</evidence>
<comment type="catalytic activity">
    <reaction evidence="7 8">
        <text>tRNA(Arg) + L-arginine + ATP = L-arginyl-tRNA(Arg) + AMP + diphosphate</text>
        <dbReference type="Rhea" id="RHEA:20301"/>
        <dbReference type="Rhea" id="RHEA-COMP:9658"/>
        <dbReference type="Rhea" id="RHEA-COMP:9673"/>
        <dbReference type="ChEBI" id="CHEBI:30616"/>
        <dbReference type="ChEBI" id="CHEBI:32682"/>
        <dbReference type="ChEBI" id="CHEBI:33019"/>
        <dbReference type="ChEBI" id="CHEBI:78442"/>
        <dbReference type="ChEBI" id="CHEBI:78513"/>
        <dbReference type="ChEBI" id="CHEBI:456215"/>
        <dbReference type="EC" id="6.1.1.19"/>
    </reaction>
</comment>
<accession>A0A1F8CM72</accession>
<keyword evidence="6 8" id="KW-0030">Aminoacyl-tRNA synthetase</keyword>
<keyword evidence="3 8" id="KW-0547">Nucleotide-binding</keyword>
<comment type="subunit">
    <text evidence="8">Monomer.</text>
</comment>
<dbReference type="InterPro" id="IPR008909">
    <property type="entry name" value="DALR_anticod-bd"/>
</dbReference>
<evidence type="ECO:0000313" key="13">
    <source>
        <dbReference type="Proteomes" id="UP000177855"/>
    </source>
</evidence>
<dbReference type="InterPro" id="IPR009080">
    <property type="entry name" value="tRNAsynth_Ia_anticodon-bd"/>
</dbReference>
<evidence type="ECO:0000256" key="5">
    <source>
        <dbReference type="ARBA" id="ARBA00022917"/>
    </source>
</evidence>
<keyword evidence="2 8" id="KW-0436">Ligase</keyword>